<proteinExistence type="predicted"/>
<gene>
    <name evidence="1" type="ORF">SDC9_209005</name>
</gene>
<protein>
    <submittedName>
        <fullName evidence="1">Uncharacterized protein</fullName>
    </submittedName>
</protein>
<dbReference type="EMBL" id="VSSQ01137653">
    <property type="protein sequence ID" value="MPN61270.1"/>
    <property type="molecule type" value="Genomic_DNA"/>
</dbReference>
<name>A0A645JDW0_9ZZZZ</name>
<comment type="caution">
    <text evidence="1">The sequence shown here is derived from an EMBL/GenBank/DDBJ whole genome shotgun (WGS) entry which is preliminary data.</text>
</comment>
<dbReference type="AlphaFoldDB" id="A0A645JDW0"/>
<organism evidence="1">
    <name type="scientific">bioreactor metagenome</name>
    <dbReference type="NCBI Taxonomy" id="1076179"/>
    <lineage>
        <taxon>unclassified sequences</taxon>
        <taxon>metagenomes</taxon>
        <taxon>ecological metagenomes</taxon>
    </lineage>
</organism>
<evidence type="ECO:0000313" key="1">
    <source>
        <dbReference type="EMBL" id="MPN61270.1"/>
    </source>
</evidence>
<sequence length="89" mass="9681">MNANGAHKLLDGNCIRGFALDGQAAARVFLMAGHAGNAIIKDYIDGFRAVIGHINQGVDAGMEKGRIAHYRYYAGIHAFSIKYFLRAMP</sequence>
<reference evidence="1" key="1">
    <citation type="submission" date="2019-08" db="EMBL/GenBank/DDBJ databases">
        <authorList>
            <person name="Kucharzyk K."/>
            <person name="Murdoch R.W."/>
            <person name="Higgins S."/>
            <person name="Loffler F."/>
        </authorList>
    </citation>
    <scope>NUCLEOTIDE SEQUENCE</scope>
</reference>
<accession>A0A645JDW0</accession>